<dbReference type="Gene3D" id="3.40.50.850">
    <property type="entry name" value="Isochorismatase-like"/>
    <property type="match status" value="1"/>
</dbReference>
<gene>
    <name evidence="3" type="ORF">GCM10009821_18160</name>
</gene>
<dbReference type="InterPro" id="IPR000868">
    <property type="entry name" value="Isochorismatase-like_dom"/>
</dbReference>
<keyword evidence="1 3" id="KW-0378">Hydrolase</keyword>
<dbReference type="SUPFAM" id="SSF52499">
    <property type="entry name" value="Isochorismatase-like hydrolases"/>
    <property type="match status" value="1"/>
</dbReference>
<dbReference type="CDD" id="cd00431">
    <property type="entry name" value="cysteine_hydrolases"/>
    <property type="match status" value="1"/>
</dbReference>
<dbReference type="GO" id="GO:0016787">
    <property type="term" value="F:hydrolase activity"/>
    <property type="evidence" value="ECO:0007669"/>
    <property type="project" value="UniProtKB-KW"/>
</dbReference>
<dbReference type="InterPro" id="IPR050272">
    <property type="entry name" value="Isochorismatase-like_hydrls"/>
</dbReference>
<dbReference type="InterPro" id="IPR036380">
    <property type="entry name" value="Isochorismatase-like_sf"/>
</dbReference>
<name>A0ABN2VZT4_9ACTN</name>
<dbReference type="EMBL" id="BAAAPY010000005">
    <property type="protein sequence ID" value="GAA2078641.1"/>
    <property type="molecule type" value="Genomic_DNA"/>
</dbReference>
<dbReference type="Proteomes" id="UP001501480">
    <property type="component" value="Unassembled WGS sequence"/>
</dbReference>
<comment type="caution">
    <text evidence="3">The sequence shown here is derived from an EMBL/GenBank/DDBJ whole genome shotgun (WGS) entry which is preliminary data.</text>
</comment>
<dbReference type="PANTHER" id="PTHR43540">
    <property type="entry name" value="PEROXYUREIDOACRYLATE/UREIDOACRYLATE AMIDOHYDROLASE-RELATED"/>
    <property type="match status" value="1"/>
</dbReference>
<dbReference type="Pfam" id="PF00857">
    <property type="entry name" value="Isochorismatase"/>
    <property type="match status" value="1"/>
</dbReference>
<organism evidence="3 4">
    <name type="scientific">Aeromicrobium halocynthiae</name>
    <dbReference type="NCBI Taxonomy" id="560557"/>
    <lineage>
        <taxon>Bacteria</taxon>
        <taxon>Bacillati</taxon>
        <taxon>Actinomycetota</taxon>
        <taxon>Actinomycetes</taxon>
        <taxon>Propionibacteriales</taxon>
        <taxon>Nocardioidaceae</taxon>
        <taxon>Aeromicrobium</taxon>
    </lineage>
</organism>
<evidence type="ECO:0000259" key="2">
    <source>
        <dbReference type="Pfam" id="PF00857"/>
    </source>
</evidence>
<evidence type="ECO:0000313" key="4">
    <source>
        <dbReference type="Proteomes" id="UP001501480"/>
    </source>
</evidence>
<proteinExistence type="predicted"/>
<evidence type="ECO:0000313" key="3">
    <source>
        <dbReference type="EMBL" id="GAA2078641.1"/>
    </source>
</evidence>
<evidence type="ECO:0000256" key="1">
    <source>
        <dbReference type="ARBA" id="ARBA00022801"/>
    </source>
</evidence>
<feature type="domain" description="Isochorismatase-like" evidence="2">
    <location>
        <begin position="3"/>
        <end position="167"/>
    </location>
</feature>
<accession>A0ABN2VZT4</accession>
<reference evidence="3 4" key="1">
    <citation type="journal article" date="2019" name="Int. J. Syst. Evol. Microbiol.">
        <title>The Global Catalogue of Microorganisms (GCM) 10K type strain sequencing project: providing services to taxonomists for standard genome sequencing and annotation.</title>
        <authorList>
            <consortium name="The Broad Institute Genomics Platform"/>
            <consortium name="The Broad Institute Genome Sequencing Center for Infectious Disease"/>
            <person name="Wu L."/>
            <person name="Ma J."/>
        </authorList>
    </citation>
    <scope>NUCLEOTIDE SEQUENCE [LARGE SCALE GENOMIC DNA]</scope>
    <source>
        <strain evidence="3 4">JCM 15749</strain>
    </source>
</reference>
<keyword evidence="4" id="KW-1185">Reference proteome</keyword>
<protein>
    <submittedName>
        <fullName evidence="3">Cysteine hydrolase</fullName>
    </submittedName>
</protein>
<sequence length="187" mass="20404">MRALLLIDLQNAYFEFPELAAERERVVDRSNQLIAAARSAGLPIVLVRTEHEPDGSTWTISMLDDGQGFAFPGTEQAAYLDDLDCDGCSDVTKTRDDAFFGTRLQEHLESMGVTHVLIGGVSTHSCVAQTATSAFARDLRVSVAGEAIASDNSELSEAMLDFLTDALRQPVLDQEQSLAWLREGPSR</sequence>